<organism evidence="2 4">
    <name type="scientific">Candidatus Magnetobacterium bavaricum</name>
    <dbReference type="NCBI Taxonomy" id="29290"/>
    <lineage>
        <taxon>Bacteria</taxon>
        <taxon>Pseudomonadati</taxon>
        <taxon>Nitrospirota</taxon>
        <taxon>Thermodesulfovibrionia</taxon>
        <taxon>Thermodesulfovibrionales</taxon>
        <taxon>Candidatus Magnetobacteriaceae</taxon>
        <taxon>Candidatus Magnetobacterium</taxon>
    </lineage>
</organism>
<dbReference type="AlphaFoldDB" id="A0A0F3GSQ1"/>
<gene>
    <name evidence="3" type="ORF">MBAV_000608</name>
    <name evidence="2" type="ORF">MBAV_004088</name>
</gene>
<evidence type="ECO:0000313" key="3">
    <source>
        <dbReference type="EMBL" id="KJU87197.1"/>
    </source>
</evidence>
<dbReference type="EMBL" id="LACI01000275">
    <property type="protein sequence ID" value="KJU87197.1"/>
    <property type="molecule type" value="Genomic_DNA"/>
</dbReference>
<dbReference type="PANTHER" id="PTHR46564:SF1">
    <property type="entry name" value="TRANSPOSASE"/>
    <property type="match status" value="1"/>
</dbReference>
<dbReference type="EMBL" id="LACI01001760">
    <property type="protein sequence ID" value="KJU83718.1"/>
    <property type="molecule type" value="Genomic_DNA"/>
</dbReference>
<evidence type="ECO:0000259" key="1">
    <source>
        <dbReference type="Pfam" id="PF13358"/>
    </source>
</evidence>
<dbReference type="InterPro" id="IPR038717">
    <property type="entry name" value="Tc1-like_DDE_dom"/>
</dbReference>
<protein>
    <submittedName>
        <fullName evidence="2">Transposase</fullName>
    </submittedName>
</protein>
<dbReference type="Proteomes" id="UP000033423">
    <property type="component" value="Unassembled WGS sequence"/>
</dbReference>
<accession>A0A0F3GSQ1</accession>
<dbReference type="SUPFAM" id="SSF53098">
    <property type="entry name" value="Ribonuclease H-like"/>
    <property type="match status" value="1"/>
</dbReference>
<dbReference type="PANTHER" id="PTHR46564">
    <property type="entry name" value="TRANSPOSASE"/>
    <property type="match status" value="1"/>
</dbReference>
<dbReference type="InterPro" id="IPR036397">
    <property type="entry name" value="RNaseH_sf"/>
</dbReference>
<feature type="domain" description="Tc1-like transposase DDE" evidence="1">
    <location>
        <begin position="3"/>
        <end position="76"/>
    </location>
</feature>
<evidence type="ECO:0000313" key="4">
    <source>
        <dbReference type="Proteomes" id="UP000033423"/>
    </source>
</evidence>
<reference evidence="2 4" key="1">
    <citation type="submission" date="2015-02" db="EMBL/GenBank/DDBJ databases">
        <title>Single-cell genomics of uncultivated deep-branching MTB reveals a conserved set of magnetosome genes.</title>
        <authorList>
            <person name="Kolinko S."/>
            <person name="Richter M."/>
            <person name="Glockner F.O."/>
            <person name="Brachmann A."/>
            <person name="Schuler D."/>
        </authorList>
    </citation>
    <scope>NUCLEOTIDE SEQUENCE [LARGE SCALE GENOMIC DNA]</scope>
    <source>
        <strain evidence="2">TM-1</strain>
    </source>
</reference>
<name>A0A0F3GSQ1_9BACT</name>
<sequence length="107" mass="13131">MHQLHQTFTERLICLILDNCSIHKSKKVKNFLKKHLWVKLFYLASYSPEFNPIERFWKWLKSKVHGSKSFQKIDDVISKIRKFIWHYHENRLVEKINMRLEAYAELL</sequence>
<evidence type="ECO:0000313" key="2">
    <source>
        <dbReference type="EMBL" id="KJU83718.1"/>
    </source>
</evidence>
<dbReference type="InterPro" id="IPR012337">
    <property type="entry name" value="RNaseH-like_sf"/>
</dbReference>
<dbReference type="Gene3D" id="3.30.420.10">
    <property type="entry name" value="Ribonuclease H-like superfamily/Ribonuclease H"/>
    <property type="match status" value="1"/>
</dbReference>
<dbReference type="GO" id="GO:0003676">
    <property type="term" value="F:nucleic acid binding"/>
    <property type="evidence" value="ECO:0007669"/>
    <property type="project" value="InterPro"/>
</dbReference>
<keyword evidence="4" id="KW-1185">Reference proteome</keyword>
<dbReference type="Pfam" id="PF13358">
    <property type="entry name" value="DDE_3"/>
    <property type="match status" value="1"/>
</dbReference>
<comment type="caution">
    <text evidence="2">The sequence shown here is derived from an EMBL/GenBank/DDBJ whole genome shotgun (WGS) entry which is preliminary data.</text>
</comment>
<proteinExistence type="predicted"/>